<name>A0A9P6SSB5_9FUNG</name>
<proteinExistence type="predicted"/>
<keyword evidence="2" id="KW-0472">Membrane</keyword>
<feature type="transmembrane region" description="Helical" evidence="2">
    <location>
        <begin position="6"/>
        <end position="29"/>
    </location>
</feature>
<comment type="caution">
    <text evidence="3">The sequence shown here is derived from an EMBL/GenBank/DDBJ whole genome shotgun (WGS) entry which is preliminary data.</text>
</comment>
<organism evidence="3 4">
    <name type="scientific">Entomortierella chlamydospora</name>
    <dbReference type="NCBI Taxonomy" id="101097"/>
    <lineage>
        <taxon>Eukaryota</taxon>
        <taxon>Fungi</taxon>
        <taxon>Fungi incertae sedis</taxon>
        <taxon>Mucoromycota</taxon>
        <taxon>Mortierellomycotina</taxon>
        <taxon>Mortierellomycetes</taxon>
        <taxon>Mortierellales</taxon>
        <taxon>Mortierellaceae</taxon>
        <taxon>Entomortierella</taxon>
    </lineage>
</organism>
<accession>A0A9P6SSB5</accession>
<dbReference type="EMBL" id="JAAAID010003731">
    <property type="protein sequence ID" value="KAF9996139.1"/>
    <property type="molecule type" value="Genomic_DNA"/>
</dbReference>
<dbReference type="AlphaFoldDB" id="A0A9P6SSB5"/>
<feature type="compositionally biased region" description="Low complexity" evidence="1">
    <location>
        <begin position="221"/>
        <end position="231"/>
    </location>
</feature>
<gene>
    <name evidence="3" type="ORF">BGZ80_007336</name>
</gene>
<evidence type="ECO:0000313" key="4">
    <source>
        <dbReference type="Proteomes" id="UP000703661"/>
    </source>
</evidence>
<feature type="compositionally biased region" description="Basic and acidic residues" evidence="1">
    <location>
        <begin position="297"/>
        <end position="307"/>
    </location>
</feature>
<keyword evidence="4" id="KW-1185">Reference proteome</keyword>
<feature type="region of interest" description="Disordered" evidence="1">
    <location>
        <begin position="219"/>
        <end position="335"/>
    </location>
</feature>
<protein>
    <submittedName>
        <fullName evidence="3">Uncharacterized protein</fullName>
    </submittedName>
</protein>
<evidence type="ECO:0000256" key="2">
    <source>
        <dbReference type="SAM" id="Phobius"/>
    </source>
</evidence>
<keyword evidence="2" id="KW-0812">Transmembrane</keyword>
<feature type="region of interest" description="Disordered" evidence="1">
    <location>
        <begin position="56"/>
        <end position="83"/>
    </location>
</feature>
<feature type="non-terminal residue" evidence="3">
    <location>
        <position position="1"/>
    </location>
</feature>
<keyword evidence="2" id="KW-1133">Transmembrane helix</keyword>
<evidence type="ECO:0000256" key="1">
    <source>
        <dbReference type="SAM" id="MobiDB-lite"/>
    </source>
</evidence>
<evidence type="ECO:0000313" key="3">
    <source>
        <dbReference type="EMBL" id="KAF9996139.1"/>
    </source>
</evidence>
<dbReference type="Proteomes" id="UP000703661">
    <property type="component" value="Unassembled WGS sequence"/>
</dbReference>
<reference evidence="3" key="1">
    <citation type="journal article" date="2020" name="Fungal Divers.">
        <title>Resolving the Mortierellaceae phylogeny through synthesis of multi-gene phylogenetics and phylogenomics.</title>
        <authorList>
            <person name="Vandepol N."/>
            <person name="Liber J."/>
            <person name="Desiro A."/>
            <person name="Na H."/>
            <person name="Kennedy M."/>
            <person name="Barry K."/>
            <person name="Grigoriev I.V."/>
            <person name="Miller A.N."/>
            <person name="O'Donnell K."/>
            <person name="Stajich J.E."/>
            <person name="Bonito G."/>
        </authorList>
    </citation>
    <scope>NUCLEOTIDE SEQUENCE</scope>
    <source>
        <strain evidence="3">NRRL 2769</strain>
    </source>
</reference>
<sequence length="335" mass="37395">SGLSGGAIVGIAIGGVAFLAALAGALFLFKRRRNRKNIDNTLDNLFNTVNLDMQENHHHHPRNDFPPPPPTGPSPLRNNDRFNNIADDLPGHLNSAMMGANGISAAGGRDDMYPYESHQYYPGHQDVDDNGVSYMPPMEPVYGHYNDGRYGHYDAEYMTPEQQDQETAYYQEQLYQQQLQHERELHAPVTYYNPRRRSNAHYPEQGYAEDAIQQEHLYGLQQQQQQQQQQQHRSRNEDTVPVDFPVLPSGHHPLRGDIAGRSAVSSIVATPRPGSGSEAETVRHSVISDGKIGVDNSKSEPWPDSRDSITSSSSITEPHSPKRNPQLIVKSAANE</sequence>
<feature type="compositionally biased region" description="Pro residues" evidence="1">
    <location>
        <begin position="64"/>
        <end position="73"/>
    </location>
</feature>